<evidence type="ECO:0000313" key="11">
    <source>
        <dbReference type="Proteomes" id="UP000235965"/>
    </source>
</evidence>
<comment type="caution">
    <text evidence="10">The sequence shown here is derived from an EMBL/GenBank/DDBJ whole genome shotgun (WGS) entry which is preliminary data.</text>
</comment>
<keyword evidence="11" id="KW-1185">Reference proteome</keyword>
<feature type="region of interest" description="Disordered" evidence="7">
    <location>
        <begin position="657"/>
        <end position="682"/>
    </location>
</feature>
<dbReference type="STRING" id="105785.A0A2J7QF65"/>
<evidence type="ECO:0000256" key="3">
    <source>
        <dbReference type="ARBA" id="ARBA00017364"/>
    </source>
</evidence>
<dbReference type="FunCoup" id="A0A2J7QF65">
    <property type="interactions" value="2174"/>
</dbReference>
<dbReference type="InterPro" id="IPR035979">
    <property type="entry name" value="RBD_domain_sf"/>
</dbReference>
<evidence type="ECO:0000256" key="4">
    <source>
        <dbReference type="ARBA" id="ARBA00023158"/>
    </source>
</evidence>
<dbReference type="AlphaFoldDB" id="A0A2J7QF65"/>
<dbReference type="InterPro" id="IPR039727">
    <property type="entry name" value="SE/Ars2"/>
</dbReference>
<dbReference type="InterPro" id="IPR007042">
    <property type="entry name" value="SERRATE/Ars2_C"/>
</dbReference>
<evidence type="ECO:0000313" key="10">
    <source>
        <dbReference type="EMBL" id="PNF27227.1"/>
    </source>
</evidence>
<feature type="compositionally biased region" description="Polar residues" evidence="7">
    <location>
        <begin position="283"/>
        <end position="300"/>
    </location>
</feature>
<comment type="similarity">
    <text evidence="2">Belongs to the ARS2 family.</text>
</comment>
<feature type="domain" description="SERRATE/Ars2 N-terminal" evidence="9">
    <location>
        <begin position="149"/>
        <end position="257"/>
    </location>
</feature>
<comment type="subcellular location">
    <subcellularLocation>
        <location evidence="1">Nucleus</location>
    </subcellularLocation>
</comment>
<dbReference type="InterPro" id="IPR021933">
    <property type="entry name" value="SERRATE/Ars2_N"/>
</dbReference>
<feature type="compositionally biased region" description="Basic and acidic residues" evidence="7">
    <location>
        <begin position="330"/>
        <end position="349"/>
    </location>
</feature>
<feature type="compositionally biased region" description="Basic and acidic residues" evidence="7">
    <location>
        <begin position="463"/>
        <end position="497"/>
    </location>
</feature>
<name>A0A2J7QF65_9NEOP</name>
<dbReference type="PANTHER" id="PTHR13165">
    <property type="entry name" value="ARSENITE-RESISTANCE PROTEIN 2"/>
    <property type="match status" value="1"/>
</dbReference>
<dbReference type="SUPFAM" id="SSF54928">
    <property type="entry name" value="RNA-binding domain, RBD"/>
    <property type="match status" value="1"/>
</dbReference>
<evidence type="ECO:0000259" key="9">
    <source>
        <dbReference type="Pfam" id="PF12066"/>
    </source>
</evidence>
<feature type="compositionally biased region" description="Basic and acidic residues" evidence="7">
    <location>
        <begin position="444"/>
        <end position="454"/>
    </location>
</feature>
<evidence type="ECO:0000256" key="6">
    <source>
        <dbReference type="ARBA" id="ARBA00030701"/>
    </source>
</evidence>
<feature type="region of interest" description="Disordered" evidence="7">
    <location>
        <begin position="891"/>
        <end position="918"/>
    </location>
</feature>
<evidence type="ECO:0000259" key="8">
    <source>
        <dbReference type="Pfam" id="PF04959"/>
    </source>
</evidence>
<dbReference type="GO" id="GO:0003676">
    <property type="term" value="F:nucleic acid binding"/>
    <property type="evidence" value="ECO:0007669"/>
    <property type="project" value="InterPro"/>
</dbReference>
<proteinExistence type="inferred from homology"/>
<dbReference type="GO" id="GO:0031053">
    <property type="term" value="P:primary miRNA processing"/>
    <property type="evidence" value="ECO:0007669"/>
    <property type="project" value="TreeGrafter"/>
</dbReference>
<feature type="region of interest" description="Disordered" evidence="7">
    <location>
        <begin position="1"/>
        <end position="82"/>
    </location>
</feature>
<evidence type="ECO:0000256" key="5">
    <source>
        <dbReference type="ARBA" id="ARBA00023242"/>
    </source>
</evidence>
<reference evidence="10 11" key="1">
    <citation type="submission" date="2017-12" db="EMBL/GenBank/DDBJ databases">
        <title>Hemimetabolous genomes reveal molecular basis of termite eusociality.</title>
        <authorList>
            <person name="Harrison M.C."/>
            <person name="Jongepier E."/>
            <person name="Robertson H.M."/>
            <person name="Arning N."/>
            <person name="Bitard-Feildel T."/>
            <person name="Chao H."/>
            <person name="Childers C.P."/>
            <person name="Dinh H."/>
            <person name="Doddapaneni H."/>
            <person name="Dugan S."/>
            <person name="Gowin J."/>
            <person name="Greiner C."/>
            <person name="Han Y."/>
            <person name="Hu H."/>
            <person name="Hughes D.S.T."/>
            <person name="Huylmans A.-K."/>
            <person name="Kemena C."/>
            <person name="Kremer L.P.M."/>
            <person name="Lee S.L."/>
            <person name="Lopez-Ezquerra A."/>
            <person name="Mallet L."/>
            <person name="Monroy-Kuhn J.M."/>
            <person name="Moser A."/>
            <person name="Murali S.C."/>
            <person name="Muzny D.M."/>
            <person name="Otani S."/>
            <person name="Piulachs M.-D."/>
            <person name="Poelchau M."/>
            <person name="Qu J."/>
            <person name="Schaub F."/>
            <person name="Wada-Katsumata A."/>
            <person name="Worley K.C."/>
            <person name="Xie Q."/>
            <person name="Ylla G."/>
            <person name="Poulsen M."/>
            <person name="Gibbs R.A."/>
            <person name="Schal C."/>
            <person name="Richards S."/>
            <person name="Belles X."/>
            <person name="Korb J."/>
            <person name="Bornberg-Bauer E."/>
        </authorList>
    </citation>
    <scope>NUCLEOTIDE SEQUENCE [LARGE SCALE GENOMIC DNA]</scope>
    <source>
        <tissue evidence="10">Whole body</tissue>
    </source>
</reference>
<feature type="domain" description="SERRATE/Ars2 C-terminal" evidence="8">
    <location>
        <begin position="779"/>
        <end position="955"/>
    </location>
</feature>
<dbReference type="PANTHER" id="PTHR13165:SF0">
    <property type="entry name" value="SERRATE RNA EFFECTOR MOLECULE HOMOLOG"/>
    <property type="match status" value="1"/>
</dbReference>
<feature type="compositionally biased region" description="Acidic residues" evidence="7">
    <location>
        <begin position="498"/>
        <end position="511"/>
    </location>
</feature>
<dbReference type="EMBL" id="NEVH01015301">
    <property type="protein sequence ID" value="PNF27227.1"/>
    <property type="molecule type" value="Genomic_DNA"/>
</dbReference>
<dbReference type="InParanoid" id="A0A2J7QF65"/>
<dbReference type="Pfam" id="PF12066">
    <property type="entry name" value="SERRATE_Ars2_N"/>
    <property type="match status" value="1"/>
</dbReference>
<gene>
    <name evidence="10" type="ORF">B7P43_G05306</name>
</gene>
<evidence type="ECO:0000256" key="2">
    <source>
        <dbReference type="ARBA" id="ARBA00005407"/>
    </source>
</evidence>
<feature type="compositionally biased region" description="Basic and acidic residues" evidence="7">
    <location>
        <begin position="657"/>
        <end position="678"/>
    </location>
</feature>
<dbReference type="OrthoDB" id="342064at2759"/>
<keyword evidence="5" id="KW-0539">Nucleus</keyword>
<feature type="compositionally biased region" description="Basic and acidic residues" evidence="7">
    <location>
        <begin position="8"/>
        <end position="78"/>
    </location>
</feature>
<protein>
    <recommendedName>
        <fullName evidence="3">Serrate RNA effector molecule homolog</fullName>
    </recommendedName>
    <alternativeName>
        <fullName evidence="6">Arsenite-resistance protein 2 homolog</fullName>
    </alternativeName>
</protein>
<dbReference type="Pfam" id="PF04959">
    <property type="entry name" value="ARS2"/>
    <property type="match status" value="1"/>
</dbReference>
<sequence>MGDSEDEYDRKRRDKFRGERTESYQRGEGRRGGGGEDRRREEWIERESWGSRNRARADYREYRGGGGRERYSPARTHDISPPMKRVRTEWEERRSAGYGHDSAAGGYGSYASSWPHDSYSSQHAYGNHGNNQREMQTAETQPPMMSFKAYLQTQDDNITDDEAIRKYNEYKLEFKRQQLNEFFVTHKEEEWFKIKYHPEDSVKRKDEQMTALKNRVKVFMEFMEQNRLDKVSVDADQSEQLIRLLDAVVIRLEGGTDYDLLALDEPRPATSASGQGSAGPGSNQTSKAGTVTAGQVTEKQGSGDAEVKAGSVKEEEEEEPKPFILGEDEDTKKKERDKATESSELKKDPSQPLKLTISSEQVELQKKAKEFLKQKSAEEEDAPMFLFSGQSKKRKREYEYESGSESGDEPLAPGDNNGMEEDEPPPPGLEEGKGGDDSYAEDEDKNRSKKMDISDDKEDEDEDAKKEDKSDDREDNSDKEGKDKSVKTLAEDGKVDSGDDAEEGVEGDETERECKKKRGTSEEAVKPRPLHKTASIFLRNLAPTITKQEVEAMCKRYPGFLRVAIADPQPERRWFRRGWVTFERQVNIKEICWNLNNIRLRDCELGAIVNRDLSRRIRTVNGITSHRQVVRHDIKLSARIVHNLDAKAGLWVDPDSPEAKGEFASEGDAKKTKEKEPHQMPLPSFGLVSKNPVLKNITDYLIEEASAEEEELLGHTADQEEGQLGDDTATVERDEALIKVLDRLLFYLRIVHSVDYYNHCEYPNEDEMPNRCGIMHARGIPPSSKLQVTQQEISDYCRTFEQKIASFLQPATKITDEEYSKLGHKDPDVEVEKFIQANTQELAKDKWLCPLSGKKFKGPEFVRKHIFNKHAEKVDEVKKEVEYFNNYLRDPKRPQLAEHPGNRHQRKDGASERESFSAPAPYVPHYQYNYGGRHAGYGGHNYGGGYGYNTGYNQGYSRPSRGGFNRGRGGADYRPVIHYRDLDAPREAEEFI</sequence>
<dbReference type="CDD" id="cd00590">
    <property type="entry name" value="RRM_SF"/>
    <property type="match status" value="1"/>
</dbReference>
<evidence type="ECO:0000256" key="7">
    <source>
        <dbReference type="SAM" id="MobiDB-lite"/>
    </source>
</evidence>
<organism evidence="10 11">
    <name type="scientific">Cryptotermes secundus</name>
    <dbReference type="NCBI Taxonomy" id="105785"/>
    <lineage>
        <taxon>Eukaryota</taxon>
        <taxon>Metazoa</taxon>
        <taxon>Ecdysozoa</taxon>
        <taxon>Arthropoda</taxon>
        <taxon>Hexapoda</taxon>
        <taxon>Insecta</taxon>
        <taxon>Pterygota</taxon>
        <taxon>Neoptera</taxon>
        <taxon>Polyneoptera</taxon>
        <taxon>Dictyoptera</taxon>
        <taxon>Blattodea</taxon>
        <taxon>Blattoidea</taxon>
        <taxon>Termitoidae</taxon>
        <taxon>Kalotermitidae</taxon>
        <taxon>Cryptotermitinae</taxon>
        <taxon>Cryptotermes</taxon>
    </lineage>
</organism>
<dbReference type="Proteomes" id="UP000235965">
    <property type="component" value="Unassembled WGS sequence"/>
</dbReference>
<keyword evidence="4" id="KW-0943">RNA-mediated gene silencing</keyword>
<feature type="region of interest" description="Disordered" evidence="7">
    <location>
        <begin position="266"/>
        <end position="361"/>
    </location>
</feature>
<accession>A0A2J7QF65</accession>
<evidence type="ECO:0000256" key="1">
    <source>
        <dbReference type="ARBA" id="ARBA00004123"/>
    </source>
</evidence>
<dbReference type="GO" id="GO:0016604">
    <property type="term" value="C:nuclear body"/>
    <property type="evidence" value="ECO:0007669"/>
    <property type="project" value="TreeGrafter"/>
</dbReference>
<feature type="region of interest" description="Disordered" evidence="7">
    <location>
        <begin position="373"/>
        <end position="528"/>
    </location>
</feature>